<protein>
    <recommendedName>
        <fullName evidence="1">Methyltransferase domain-containing protein</fullName>
    </recommendedName>
</protein>
<dbReference type="HOGENOM" id="CLU_636189_0_0_1"/>
<gene>
    <name evidence="2" type="ORF">DACRYDRAFT_114435</name>
</gene>
<dbReference type="Gene3D" id="3.40.50.150">
    <property type="entry name" value="Vaccinia Virus protein VP39"/>
    <property type="match status" value="2"/>
</dbReference>
<keyword evidence="3" id="KW-1185">Reference proteome</keyword>
<dbReference type="STRING" id="1858805.M5G183"/>
<dbReference type="CDD" id="cd02440">
    <property type="entry name" value="AdoMet_MTases"/>
    <property type="match status" value="2"/>
</dbReference>
<feature type="domain" description="Methyltransferase" evidence="1">
    <location>
        <begin position="225"/>
        <end position="309"/>
    </location>
</feature>
<dbReference type="InterPro" id="IPR041698">
    <property type="entry name" value="Methyltransf_25"/>
</dbReference>
<dbReference type="AlphaFoldDB" id="M5G183"/>
<evidence type="ECO:0000313" key="2">
    <source>
        <dbReference type="EMBL" id="EJU03996.1"/>
    </source>
</evidence>
<dbReference type="RefSeq" id="XP_040630890.1">
    <property type="nucleotide sequence ID" value="XM_040769819.1"/>
</dbReference>
<reference evidence="2 3" key="1">
    <citation type="journal article" date="2012" name="Science">
        <title>The Paleozoic origin of enzymatic lignin decomposition reconstructed from 31 fungal genomes.</title>
        <authorList>
            <person name="Floudas D."/>
            <person name="Binder M."/>
            <person name="Riley R."/>
            <person name="Barry K."/>
            <person name="Blanchette R.A."/>
            <person name="Henrissat B."/>
            <person name="Martinez A.T."/>
            <person name="Otillar R."/>
            <person name="Spatafora J.W."/>
            <person name="Yadav J.S."/>
            <person name="Aerts A."/>
            <person name="Benoit I."/>
            <person name="Boyd A."/>
            <person name="Carlson A."/>
            <person name="Copeland A."/>
            <person name="Coutinho P.M."/>
            <person name="de Vries R.P."/>
            <person name="Ferreira P."/>
            <person name="Findley K."/>
            <person name="Foster B."/>
            <person name="Gaskell J."/>
            <person name="Glotzer D."/>
            <person name="Gorecki P."/>
            <person name="Heitman J."/>
            <person name="Hesse C."/>
            <person name="Hori C."/>
            <person name="Igarashi K."/>
            <person name="Jurgens J.A."/>
            <person name="Kallen N."/>
            <person name="Kersten P."/>
            <person name="Kohler A."/>
            <person name="Kuees U."/>
            <person name="Kumar T.K.A."/>
            <person name="Kuo A."/>
            <person name="LaButti K."/>
            <person name="Larrondo L.F."/>
            <person name="Lindquist E."/>
            <person name="Ling A."/>
            <person name="Lombard V."/>
            <person name="Lucas S."/>
            <person name="Lundell T."/>
            <person name="Martin R."/>
            <person name="McLaughlin D.J."/>
            <person name="Morgenstern I."/>
            <person name="Morin E."/>
            <person name="Murat C."/>
            <person name="Nagy L.G."/>
            <person name="Nolan M."/>
            <person name="Ohm R.A."/>
            <person name="Patyshakuliyeva A."/>
            <person name="Rokas A."/>
            <person name="Ruiz-Duenas F.J."/>
            <person name="Sabat G."/>
            <person name="Salamov A."/>
            <person name="Samejima M."/>
            <person name="Schmutz J."/>
            <person name="Slot J.C."/>
            <person name="St John F."/>
            <person name="Stenlid J."/>
            <person name="Sun H."/>
            <person name="Sun S."/>
            <person name="Syed K."/>
            <person name="Tsang A."/>
            <person name="Wiebenga A."/>
            <person name="Young D."/>
            <person name="Pisabarro A."/>
            <person name="Eastwood D.C."/>
            <person name="Martin F."/>
            <person name="Cullen D."/>
            <person name="Grigoriev I.V."/>
            <person name="Hibbett D.S."/>
        </authorList>
    </citation>
    <scope>NUCLEOTIDE SEQUENCE [LARGE SCALE GENOMIC DNA]</scope>
    <source>
        <strain evidence="2 3">DJM-731 SS1</strain>
    </source>
</reference>
<dbReference type="PANTHER" id="PTHR43591">
    <property type="entry name" value="METHYLTRANSFERASE"/>
    <property type="match status" value="1"/>
</dbReference>
<dbReference type="EMBL" id="JH795858">
    <property type="protein sequence ID" value="EJU03996.1"/>
    <property type="molecule type" value="Genomic_DNA"/>
</dbReference>
<dbReference type="Pfam" id="PF13649">
    <property type="entry name" value="Methyltransf_25"/>
    <property type="match status" value="1"/>
</dbReference>
<organism evidence="2 3">
    <name type="scientific">Dacryopinax primogenitus (strain DJM 731)</name>
    <name type="common">Brown rot fungus</name>
    <dbReference type="NCBI Taxonomy" id="1858805"/>
    <lineage>
        <taxon>Eukaryota</taxon>
        <taxon>Fungi</taxon>
        <taxon>Dikarya</taxon>
        <taxon>Basidiomycota</taxon>
        <taxon>Agaricomycotina</taxon>
        <taxon>Dacrymycetes</taxon>
        <taxon>Dacrymycetales</taxon>
        <taxon>Dacrymycetaceae</taxon>
        <taxon>Dacryopinax</taxon>
    </lineage>
</organism>
<accession>M5G183</accession>
<dbReference type="OrthoDB" id="506498at2759"/>
<dbReference type="SUPFAM" id="SSF53335">
    <property type="entry name" value="S-adenosyl-L-methionine-dependent methyltransferases"/>
    <property type="match status" value="2"/>
</dbReference>
<dbReference type="Pfam" id="PF13489">
    <property type="entry name" value="Methyltransf_23"/>
    <property type="match status" value="1"/>
</dbReference>
<evidence type="ECO:0000259" key="1">
    <source>
        <dbReference type="Pfam" id="PF13649"/>
    </source>
</evidence>
<sequence length="431" mass="48167">MKNKPSNFTFQFLNFVRDPWPFPPGSFDIVHCRFIAMHIPNFPKLLQHAIDATAPGGILMFEDEHQQWKVEGKPVPHGAHFGFTVFHGYLETVGVNPRPGSQFASLIIASGKFSQTCGTVVPVPMGPWTEDKNLHVIGEGIRSGLIQAARGLNKKLYEYGVTDAIVEGLVSDLENSENKLYMDIYFAAGTDQDERHRLNAQHYGIKAYFGGNHHSAHWPANPRKILDIGVGTGAWATEIAEEFPMAEVVGVDITEPYLGKIPPNFTFKCLNVLTDPWSLATGTFDVVNCRFPLMHVPNFGTVLDKAIEVVPLKASRFFDVYWSYCKTRGVLPGTGPLLAPRISASKKFSEVHELVVPACMSPWPKDERLHAIGEGMRTGMIAAARSFIVKLQEFGLTNEIVEDMIEEALNPDNKMYVDLYFVWARKKVYNL</sequence>
<proteinExistence type="predicted"/>
<evidence type="ECO:0000313" key="3">
    <source>
        <dbReference type="Proteomes" id="UP000030653"/>
    </source>
</evidence>
<dbReference type="GeneID" id="63684881"/>
<dbReference type="InterPro" id="IPR029063">
    <property type="entry name" value="SAM-dependent_MTases_sf"/>
</dbReference>
<dbReference type="Proteomes" id="UP000030653">
    <property type="component" value="Unassembled WGS sequence"/>
</dbReference>
<name>M5G183_DACPD</name>